<dbReference type="InterPro" id="IPR002181">
    <property type="entry name" value="Fibrinogen_a/b/g_C_dom"/>
</dbReference>
<dbReference type="Gene3D" id="3.90.215.10">
    <property type="entry name" value="Gamma Fibrinogen, chain A, domain 1"/>
    <property type="match status" value="1"/>
</dbReference>
<dbReference type="GO" id="GO:0048251">
    <property type="term" value="P:elastic fiber assembly"/>
    <property type="evidence" value="ECO:0007669"/>
    <property type="project" value="TreeGrafter"/>
</dbReference>
<gene>
    <name evidence="2" type="ORF">Q8A67_005307</name>
</gene>
<proteinExistence type="predicted"/>
<feature type="domain" description="Fibrinogen C-terminal" evidence="1">
    <location>
        <begin position="1"/>
        <end position="89"/>
    </location>
</feature>
<evidence type="ECO:0000313" key="2">
    <source>
        <dbReference type="EMBL" id="KAK2909470.1"/>
    </source>
</evidence>
<comment type="caution">
    <text evidence="2">The sequence shown here is derived from an EMBL/GenBank/DDBJ whole genome shotgun (WGS) entry which is preliminary data.</text>
</comment>
<accession>A0AA88Q1Z3</accession>
<dbReference type="Pfam" id="PF00147">
    <property type="entry name" value="Fibrinogen_C"/>
    <property type="match status" value="1"/>
</dbReference>
<dbReference type="EMBL" id="JAUYZG010000004">
    <property type="protein sequence ID" value="KAK2909470.1"/>
    <property type="molecule type" value="Genomic_DNA"/>
</dbReference>
<reference evidence="2" key="1">
    <citation type="submission" date="2023-08" db="EMBL/GenBank/DDBJ databases">
        <title>Chromosome-level Genome Assembly of mud carp (Cirrhinus molitorella).</title>
        <authorList>
            <person name="Liu H."/>
        </authorList>
    </citation>
    <scope>NUCLEOTIDE SEQUENCE</scope>
    <source>
        <strain evidence="2">Prfri</strain>
        <tissue evidence="2">Muscle</tissue>
    </source>
</reference>
<evidence type="ECO:0000259" key="1">
    <source>
        <dbReference type="PROSITE" id="PS51406"/>
    </source>
</evidence>
<dbReference type="AlphaFoldDB" id="A0AA88Q1Z3"/>
<name>A0AA88Q1Z3_9TELE</name>
<dbReference type="SMART" id="SM00186">
    <property type="entry name" value="FBG"/>
    <property type="match status" value="1"/>
</dbReference>
<protein>
    <recommendedName>
        <fullName evidence="1">Fibrinogen C-terminal domain-containing protein</fullName>
    </recommendedName>
</protein>
<dbReference type="GO" id="GO:0005615">
    <property type="term" value="C:extracellular space"/>
    <property type="evidence" value="ECO:0007669"/>
    <property type="project" value="TreeGrafter"/>
</dbReference>
<dbReference type="Proteomes" id="UP001187343">
    <property type="component" value="Unassembled WGS sequence"/>
</dbReference>
<organism evidence="2 3">
    <name type="scientific">Cirrhinus molitorella</name>
    <name type="common">mud carp</name>
    <dbReference type="NCBI Taxonomy" id="172907"/>
    <lineage>
        <taxon>Eukaryota</taxon>
        <taxon>Metazoa</taxon>
        <taxon>Chordata</taxon>
        <taxon>Craniata</taxon>
        <taxon>Vertebrata</taxon>
        <taxon>Euteleostomi</taxon>
        <taxon>Actinopterygii</taxon>
        <taxon>Neopterygii</taxon>
        <taxon>Teleostei</taxon>
        <taxon>Ostariophysi</taxon>
        <taxon>Cypriniformes</taxon>
        <taxon>Cyprinidae</taxon>
        <taxon>Labeoninae</taxon>
        <taxon>Labeonini</taxon>
        <taxon>Cirrhinus</taxon>
    </lineage>
</organism>
<dbReference type="SUPFAM" id="SSF56496">
    <property type="entry name" value="Fibrinogen C-terminal domain-like"/>
    <property type="match status" value="1"/>
</dbReference>
<evidence type="ECO:0000313" key="3">
    <source>
        <dbReference type="Proteomes" id="UP001187343"/>
    </source>
</evidence>
<dbReference type="InterPro" id="IPR014716">
    <property type="entry name" value="Fibrinogen_a/b/g_C_1"/>
</dbReference>
<dbReference type="PROSITE" id="PS51406">
    <property type="entry name" value="FIBRINOGEN_C_2"/>
    <property type="match status" value="1"/>
</dbReference>
<keyword evidence="3" id="KW-1185">Reference proteome</keyword>
<dbReference type="InterPro" id="IPR050373">
    <property type="entry name" value="Fibrinogen_C-term_domain"/>
</dbReference>
<sequence length="89" mass="10486">MDGSVSFYRPWKEYKRGFGNVEGEYWLGLENIYQLTRKKQYMLRVDMEDFGGNKVFALYSSFSVDCETDGYQLHVSGFTELLGLFYLYS</sequence>
<dbReference type="PANTHER" id="PTHR19143">
    <property type="entry name" value="FIBRINOGEN/TENASCIN/ANGIOPOEITIN"/>
    <property type="match status" value="1"/>
</dbReference>
<dbReference type="InterPro" id="IPR036056">
    <property type="entry name" value="Fibrinogen-like_C"/>
</dbReference>
<dbReference type="PANTHER" id="PTHR19143:SF225">
    <property type="entry name" value="MICROFIBRIL-ASSOCIATED GLYCOPROTEIN 4"/>
    <property type="match status" value="1"/>
</dbReference>